<protein>
    <submittedName>
        <fullName evidence="2">Uncharacterized protein</fullName>
    </submittedName>
</protein>
<evidence type="ECO:0000313" key="3">
    <source>
        <dbReference type="Proteomes" id="UP000789390"/>
    </source>
</evidence>
<comment type="caution">
    <text evidence="2">The sequence shown here is derived from an EMBL/GenBank/DDBJ whole genome shotgun (WGS) entry which is preliminary data.</text>
</comment>
<evidence type="ECO:0000313" key="2">
    <source>
        <dbReference type="EMBL" id="CAH0104762.1"/>
    </source>
</evidence>
<feature type="compositionally biased region" description="Polar residues" evidence="1">
    <location>
        <begin position="161"/>
        <end position="171"/>
    </location>
</feature>
<dbReference type="AlphaFoldDB" id="A0A8J2RHK2"/>
<proteinExistence type="predicted"/>
<dbReference type="EMBL" id="CAKKLH010000155">
    <property type="protein sequence ID" value="CAH0104762.1"/>
    <property type="molecule type" value="Genomic_DNA"/>
</dbReference>
<gene>
    <name evidence="2" type="ORF">DGAL_LOCUS7679</name>
</gene>
<feature type="compositionally biased region" description="Basic and acidic residues" evidence="1">
    <location>
        <begin position="240"/>
        <end position="253"/>
    </location>
</feature>
<dbReference type="Proteomes" id="UP000789390">
    <property type="component" value="Unassembled WGS sequence"/>
</dbReference>
<feature type="compositionally biased region" description="Basic residues" evidence="1">
    <location>
        <begin position="196"/>
        <end position="227"/>
    </location>
</feature>
<organism evidence="2 3">
    <name type="scientific">Daphnia galeata</name>
    <dbReference type="NCBI Taxonomy" id="27404"/>
    <lineage>
        <taxon>Eukaryota</taxon>
        <taxon>Metazoa</taxon>
        <taxon>Ecdysozoa</taxon>
        <taxon>Arthropoda</taxon>
        <taxon>Crustacea</taxon>
        <taxon>Branchiopoda</taxon>
        <taxon>Diplostraca</taxon>
        <taxon>Cladocera</taxon>
        <taxon>Anomopoda</taxon>
        <taxon>Daphniidae</taxon>
        <taxon>Daphnia</taxon>
    </lineage>
</organism>
<accession>A0A8J2RHK2</accession>
<sequence>MLSPTLWVKSENVGKSSIFLLIVFSGNLGIMSRNAVYKMSSIKFANSAKARAQRIDEQNGNRRTARQAKNDAKRGLAEIHPNILNVDPGTISNDSIVPAPILNQKLEDKLKLQDRLAKLKLWREQKMATEQKARANKKAPFLVPGVTRASKVVEVASSVSTKPTSSRVTRSQTKKGSETEKHAMDYYKNEIVQTKKTNRKSKKGKKQRKKMRRKKKNVQHQKKKKMHTQGTQKQNKKVKKENQNPKNKQEFKE</sequence>
<name>A0A8J2RHK2_9CRUS</name>
<feature type="region of interest" description="Disordered" evidence="1">
    <location>
        <begin position="157"/>
        <end position="253"/>
    </location>
</feature>
<feature type="compositionally biased region" description="Basic and acidic residues" evidence="1">
    <location>
        <begin position="175"/>
        <end position="188"/>
    </location>
</feature>
<feature type="region of interest" description="Disordered" evidence="1">
    <location>
        <begin position="55"/>
        <end position="74"/>
    </location>
</feature>
<evidence type="ECO:0000256" key="1">
    <source>
        <dbReference type="SAM" id="MobiDB-lite"/>
    </source>
</evidence>
<keyword evidence="3" id="KW-1185">Reference proteome</keyword>
<reference evidence="2" key="1">
    <citation type="submission" date="2021-11" db="EMBL/GenBank/DDBJ databases">
        <authorList>
            <person name="Schell T."/>
        </authorList>
    </citation>
    <scope>NUCLEOTIDE SEQUENCE</scope>
    <source>
        <strain evidence="2">M5</strain>
    </source>
</reference>